<reference evidence="2" key="1">
    <citation type="submission" date="2020-10" db="EMBL/GenBank/DDBJ databases">
        <authorList>
            <person name="Gilroy R."/>
        </authorList>
    </citation>
    <scope>NUCLEOTIDE SEQUENCE</scope>
    <source>
        <strain evidence="2">ChiBcec7-5410</strain>
    </source>
</reference>
<evidence type="ECO:0000313" key="3">
    <source>
        <dbReference type="Proteomes" id="UP000824160"/>
    </source>
</evidence>
<dbReference type="InterPro" id="IPR005335">
    <property type="entry name" value="Terminase_ssu"/>
</dbReference>
<gene>
    <name evidence="2" type="ORF">IAC43_01330</name>
</gene>
<reference evidence="2" key="2">
    <citation type="journal article" date="2021" name="PeerJ">
        <title>Extensive microbial diversity within the chicken gut microbiome revealed by metagenomics and culture.</title>
        <authorList>
            <person name="Gilroy R."/>
            <person name="Ravi A."/>
            <person name="Getino M."/>
            <person name="Pursley I."/>
            <person name="Horton D.L."/>
            <person name="Alikhan N.F."/>
            <person name="Baker D."/>
            <person name="Gharbi K."/>
            <person name="Hall N."/>
            <person name="Watson M."/>
            <person name="Adriaenssens E.M."/>
            <person name="Foster-Nyarko E."/>
            <person name="Jarju S."/>
            <person name="Secka A."/>
            <person name="Antonio M."/>
            <person name="Oren A."/>
            <person name="Chaudhuri R.R."/>
            <person name="La Ragione R."/>
            <person name="Hildebrand F."/>
            <person name="Pallen M.J."/>
        </authorList>
    </citation>
    <scope>NUCLEOTIDE SEQUENCE</scope>
    <source>
        <strain evidence="2">ChiBcec7-5410</strain>
    </source>
</reference>
<feature type="coiled-coil region" evidence="1">
    <location>
        <begin position="36"/>
        <end position="63"/>
    </location>
</feature>
<dbReference type="Proteomes" id="UP000824160">
    <property type="component" value="Unassembled WGS sequence"/>
</dbReference>
<evidence type="ECO:0008006" key="4">
    <source>
        <dbReference type="Google" id="ProtNLM"/>
    </source>
</evidence>
<dbReference type="EMBL" id="DVLW01000033">
    <property type="protein sequence ID" value="HIT93807.1"/>
    <property type="molecule type" value="Genomic_DNA"/>
</dbReference>
<name>A0A9D1KS76_9FIRM</name>
<dbReference type="GO" id="GO:0051276">
    <property type="term" value="P:chromosome organization"/>
    <property type="evidence" value="ECO:0007669"/>
    <property type="project" value="InterPro"/>
</dbReference>
<evidence type="ECO:0000313" key="2">
    <source>
        <dbReference type="EMBL" id="HIT93807.1"/>
    </source>
</evidence>
<accession>A0A9D1KS76</accession>
<dbReference type="Pfam" id="PF03592">
    <property type="entry name" value="Terminase_2"/>
    <property type="match status" value="1"/>
</dbReference>
<dbReference type="AlphaFoldDB" id="A0A9D1KS76"/>
<organism evidence="2 3">
    <name type="scientific">Candidatus Faecivivens stercoripullorum</name>
    <dbReference type="NCBI Taxonomy" id="2840805"/>
    <lineage>
        <taxon>Bacteria</taxon>
        <taxon>Bacillati</taxon>
        <taxon>Bacillota</taxon>
        <taxon>Clostridia</taxon>
        <taxon>Eubacteriales</taxon>
        <taxon>Oscillospiraceae</taxon>
        <taxon>Oscillospiraceae incertae sedis</taxon>
        <taxon>Candidatus Faecivivens</taxon>
    </lineage>
</organism>
<evidence type="ECO:0000256" key="1">
    <source>
        <dbReference type="SAM" id="Coils"/>
    </source>
</evidence>
<proteinExistence type="predicted"/>
<protein>
    <recommendedName>
        <fullName evidence="4">Terminase small subunit</fullName>
    </recommendedName>
</protein>
<sequence>MTENEKRFLRIYRRTADPAEALLASGMQPENGESPEKAGRAVLRRLKKRLRELESREAVLELATPERVRAEIAHMAFDDIGRYLYFFEGDKGFEVHARCSDEIDTRNISEVSVGTGGKVTLKLYSRERALLKLWDILRQDDGEEDDSLLDVLRGMNPVPADDTVIAVQSGSGDAADE</sequence>
<keyword evidence="1" id="KW-0175">Coiled coil</keyword>
<comment type="caution">
    <text evidence="2">The sequence shown here is derived from an EMBL/GenBank/DDBJ whole genome shotgun (WGS) entry which is preliminary data.</text>
</comment>